<organism evidence="3 4">
    <name type="scientific">Anguilla anguilla</name>
    <name type="common">European freshwater eel</name>
    <name type="synonym">Muraena anguilla</name>
    <dbReference type="NCBI Taxonomy" id="7936"/>
    <lineage>
        <taxon>Eukaryota</taxon>
        <taxon>Metazoa</taxon>
        <taxon>Chordata</taxon>
        <taxon>Craniata</taxon>
        <taxon>Vertebrata</taxon>
        <taxon>Euteleostomi</taxon>
        <taxon>Actinopterygii</taxon>
        <taxon>Neopterygii</taxon>
        <taxon>Teleostei</taxon>
        <taxon>Anguilliformes</taxon>
        <taxon>Anguillidae</taxon>
        <taxon>Anguilla</taxon>
    </lineage>
</organism>
<dbReference type="EMBL" id="JAFIRN010000010">
    <property type="protein sequence ID" value="KAG5840323.1"/>
    <property type="molecule type" value="Genomic_DNA"/>
</dbReference>
<reference evidence="3" key="1">
    <citation type="submission" date="2021-01" db="EMBL/GenBank/DDBJ databases">
        <title>A chromosome-scale assembly of European eel, Anguilla anguilla.</title>
        <authorList>
            <person name="Henkel C."/>
            <person name="Jong-Raadsen S.A."/>
            <person name="Dufour S."/>
            <person name="Weltzien F.-A."/>
            <person name="Palstra A.P."/>
            <person name="Pelster B."/>
            <person name="Spaink H.P."/>
            <person name="Van Den Thillart G.E."/>
            <person name="Jansen H."/>
            <person name="Zahm M."/>
            <person name="Klopp C."/>
            <person name="Cedric C."/>
            <person name="Louis A."/>
            <person name="Berthelot C."/>
            <person name="Parey E."/>
            <person name="Roest Crollius H."/>
            <person name="Montfort J."/>
            <person name="Robinson-Rechavi M."/>
            <person name="Bucao C."/>
            <person name="Bouchez O."/>
            <person name="Gislard M."/>
            <person name="Lluch J."/>
            <person name="Milhes M."/>
            <person name="Lampietro C."/>
            <person name="Lopez Roques C."/>
            <person name="Donnadieu C."/>
            <person name="Braasch I."/>
            <person name="Desvignes T."/>
            <person name="Postlethwait J."/>
            <person name="Bobe J."/>
            <person name="Guiguen Y."/>
            <person name="Dirks R."/>
        </authorList>
    </citation>
    <scope>NUCLEOTIDE SEQUENCE</scope>
    <source>
        <strain evidence="3">Tag_6206</strain>
        <tissue evidence="3">Liver</tissue>
    </source>
</reference>
<proteinExistence type="predicted"/>
<dbReference type="InterPro" id="IPR022189">
    <property type="entry name" value="SMTN"/>
</dbReference>
<accession>A0A9D3M7L4</accession>
<feature type="coiled-coil region" evidence="1">
    <location>
        <begin position="27"/>
        <end position="54"/>
    </location>
</feature>
<protein>
    <recommendedName>
        <fullName evidence="2">Smoothelin domain-containing protein</fullName>
    </recommendedName>
</protein>
<keyword evidence="4" id="KW-1185">Reference proteome</keyword>
<evidence type="ECO:0000256" key="1">
    <source>
        <dbReference type="SAM" id="Coils"/>
    </source>
</evidence>
<dbReference type="Pfam" id="PF12510">
    <property type="entry name" value="Smoothelin"/>
    <property type="match status" value="2"/>
</dbReference>
<sequence length="170" mass="19583">MSDERYSALDESSLRNLLDGTVDMDERRLIRSAIRELRREIEDMEAALSSKRFRPARQHLHLREDKENQLSSVSLDQLSGKLQNIQDIEELTVLLRGASEYEERKLIRAAIRQLRDEELRGASEKVRGMGRRPEPETAELHSALGTVGKVREIKVLEYSWSIDCPLVAIE</sequence>
<evidence type="ECO:0000313" key="3">
    <source>
        <dbReference type="EMBL" id="KAG5840323.1"/>
    </source>
</evidence>
<gene>
    <name evidence="3" type="ORF">ANANG_G00187590</name>
</gene>
<dbReference type="AlphaFoldDB" id="A0A9D3M7L4"/>
<feature type="domain" description="Smoothelin" evidence="2">
    <location>
        <begin position="7"/>
        <end position="40"/>
    </location>
</feature>
<evidence type="ECO:0000259" key="2">
    <source>
        <dbReference type="Pfam" id="PF12510"/>
    </source>
</evidence>
<name>A0A9D3M7L4_ANGAN</name>
<keyword evidence="1" id="KW-0175">Coiled coil</keyword>
<evidence type="ECO:0000313" key="4">
    <source>
        <dbReference type="Proteomes" id="UP001044222"/>
    </source>
</evidence>
<comment type="caution">
    <text evidence="3">The sequence shown here is derived from an EMBL/GenBank/DDBJ whole genome shotgun (WGS) entry which is preliminary data.</text>
</comment>
<feature type="domain" description="Smoothelin" evidence="2">
    <location>
        <begin position="75"/>
        <end position="118"/>
    </location>
</feature>
<dbReference type="Proteomes" id="UP001044222">
    <property type="component" value="Chromosome 10"/>
</dbReference>